<dbReference type="PROSITE" id="PS51459">
    <property type="entry name" value="FIDO"/>
    <property type="match status" value="1"/>
</dbReference>
<dbReference type="PANTHER" id="PTHR39426">
    <property type="entry name" value="HOMOLOGY TO DEATH-ON-CURING PROTEIN OF PHAGE P1"/>
    <property type="match status" value="1"/>
</dbReference>
<dbReference type="SUPFAM" id="SSF140931">
    <property type="entry name" value="Fic-like"/>
    <property type="match status" value="1"/>
</dbReference>
<dbReference type="InterPro" id="IPR003812">
    <property type="entry name" value="Fido"/>
</dbReference>
<organism evidence="2 3">
    <name type="scientific">Enterococcus raffinosus</name>
    <dbReference type="NCBI Taxonomy" id="71452"/>
    <lineage>
        <taxon>Bacteria</taxon>
        <taxon>Bacillati</taxon>
        <taxon>Bacillota</taxon>
        <taxon>Bacilli</taxon>
        <taxon>Lactobacillales</taxon>
        <taxon>Enterococcaceae</taxon>
        <taxon>Enterococcus</taxon>
    </lineage>
</organism>
<dbReference type="AlphaFoldDB" id="A0AAW8T5T0"/>
<reference evidence="2" key="1">
    <citation type="submission" date="2023-03" db="EMBL/GenBank/DDBJ databases">
        <authorList>
            <person name="Shen W."/>
            <person name="Cai J."/>
        </authorList>
    </citation>
    <scope>NUCLEOTIDE SEQUENCE</scope>
    <source>
        <strain evidence="2">Y15</strain>
    </source>
</reference>
<dbReference type="InterPro" id="IPR006440">
    <property type="entry name" value="Doc"/>
</dbReference>
<dbReference type="InterPro" id="IPR053737">
    <property type="entry name" value="Type_II_TA_Toxin"/>
</dbReference>
<dbReference type="RefSeq" id="WP_222227432.1">
    <property type="nucleotide sequence ID" value="NZ_CP081847.1"/>
</dbReference>
<dbReference type="NCBIfam" id="TIGR01550">
    <property type="entry name" value="DOC_P1"/>
    <property type="match status" value="1"/>
</dbReference>
<evidence type="ECO:0000313" key="2">
    <source>
        <dbReference type="EMBL" id="MDT2544583.1"/>
    </source>
</evidence>
<dbReference type="Proteomes" id="UP001254770">
    <property type="component" value="Unassembled WGS sequence"/>
</dbReference>
<dbReference type="Gene3D" id="1.20.120.1870">
    <property type="entry name" value="Fic/DOC protein, Fido domain"/>
    <property type="match status" value="1"/>
</dbReference>
<dbReference type="InterPro" id="IPR036597">
    <property type="entry name" value="Fido-like_dom_sf"/>
</dbReference>
<sequence length="137" mass="15358">MNYLTVRDIVKINAKLITKTSNGEMIGVRDAAALDMAVEQPKQIVFGEELYPSIYDKAAILSINLAKRHPFQNANKRTALVAMMTFFMMNGYKTTFSREEAVALILDITTSSLAFDQQKYKVAAYLRESGKILKNGL</sequence>
<gene>
    <name evidence="2" type="ORF">P7D69_09560</name>
</gene>
<protein>
    <submittedName>
        <fullName evidence="2">Type II toxin-antitoxin system death-on-curing family toxin</fullName>
    </submittedName>
</protein>
<proteinExistence type="predicted"/>
<dbReference type="Pfam" id="PF02661">
    <property type="entry name" value="Fic"/>
    <property type="match status" value="1"/>
</dbReference>
<dbReference type="PANTHER" id="PTHR39426:SF1">
    <property type="entry name" value="HOMOLOGY TO DEATH-ON-CURING PROTEIN OF PHAGE P1"/>
    <property type="match status" value="1"/>
</dbReference>
<feature type="domain" description="Fido" evidence="1">
    <location>
        <begin position="4"/>
        <end position="128"/>
    </location>
</feature>
<evidence type="ECO:0000313" key="3">
    <source>
        <dbReference type="Proteomes" id="UP001254770"/>
    </source>
</evidence>
<dbReference type="GO" id="GO:0016301">
    <property type="term" value="F:kinase activity"/>
    <property type="evidence" value="ECO:0007669"/>
    <property type="project" value="InterPro"/>
</dbReference>
<dbReference type="EMBL" id="JARPXL010000008">
    <property type="protein sequence ID" value="MDT2544583.1"/>
    <property type="molecule type" value="Genomic_DNA"/>
</dbReference>
<evidence type="ECO:0000259" key="1">
    <source>
        <dbReference type="PROSITE" id="PS51459"/>
    </source>
</evidence>
<accession>A0AAW8T5T0</accession>
<name>A0AAW8T5T0_9ENTE</name>
<comment type="caution">
    <text evidence="2">The sequence shown here is derived from an EMBL/GenBank/DDBJ whole genome shotgun (WGS) entry which is preliminary data.</text>
</comment>